<dbReference type="InterPro" id="IPR005135">
    <property type="entry name" value="Endo/exonuclease/phosphatase"/>
</dbReference>
<dbReference type="AlphaFoldDB" id="A0A4C1ZRL1"/>
<dbReference type="GO" id="GO:0003964">
    <property type="term" value="F:RNA-directed DNA polymerase activity"/>
    <property type="evidence" value="ECO:0007669"/>
    <property type="project" value="UniProtKB-KW"/>
</dbReference>
<dbReference type="PANTHER" id="PTHR19446">
    <property type="entry name" value="REVERSE TRANSCRIPTASES"/>
    <property type="match status" value="1"/>
</dbReference>
<dbReference type="SUPFAM" id="SSF56219">
    <property type="entry name" value="DNase I-like"/>
    <property type="match status" value="1"/>
</dbReference>
<reference evidence="2 3" key="1">
    <citation type="journal article" date="2019" name="Commun. Biol.">
        <title>The bagworm genome reveals a unique fibroin gene that provides high tensile strength.</title>
        <authorList>
            <person name="Kono N."/>
            <person name="Nakamura H."/>
            <person name="Ohtoshi R."/>
            <person name="Tomita M."/>
            <person name="Numata K."/>
            <person name="Arakawa K."/>
        </authorList>
    </citation>
    <scope>NUCLEOTIDE SEQUENCE [LARGE SCALE GENOMIC DNA]</scope>
</reference>
<accession>A0A4C1ZRL1</accession>
<protein>
    <submittedName>
        <fullName evidence="2">RNA-directed DNA polymerase from mobile element jockey</fullName>
    </submittedName>
</protein>
<organism evidence="2 3">
    <name type="scientific">Eumeta variegata</name>
    <name type="common">Bagworm moth</name>
    <name type="synonym">Eumeta japonica</name>
    <dbReference type="NCBI Taxonomy" id="151549"/>
    <lineage>
        <taxon>Eukaryota</taxon>
        <taxon>Metazoa</taxon>
        <taxon>Ecdysozoa</taxon>
        <taxon>Arthropoda</taxon>
        <taxon>Hexapoda</taxon>
        <taxon>Insecta</taxon>
        <taxon>Pterygota</taxon>
        <taxon>Neoptera</taxon>
        <taxon>Endopterygota</taxon>
        <taxon>Lepidoptera</taxon>
        <taxon>Glossata</taxon>
        <taxon>Ditrysia</taxon>
        <taxon>Tineoidea</taxon>
        <taxon>Psychidae</taxon>
        <taxon>Oiketicinae</taxon>
        <taxon>Eumeta</taxon>
    </lineage>
</organism>
<keyword evidence="2" id="KW-0548">Nucleotidyltransferase</keyword>
<evidence type="ECO:0000259" key="1">
    <source>
        <dbReference type="Pfam" id="PF14529"/>
    </source>
</evidence>
<evidence type="ECO:0000313" key="2">
    <source>
        <dbReference type="EMBL" id="GBP89609.1"/>
    </source>
</evidence>
<dbReference type="Gene3D" id="3.60.10.10">
    <property type="entry name" value="Endonuclease/exonuclease/phosphatase"/>
    <property type="match status" value="1"/>
</dbReference>
<feature type="domain" description="Endonuclease/exonuclease/phosphatase" evidence="1">
    <location>
        <begin position="8"/>
        <end position="119"/>
    </location>
</feature>
<gene>
    <name evidence="2" type="ORF">EVAR_57628_1</name>
</gene>
<keyword evidence="2" id="KW-0808">Transferase</keyword>
<dbReference type="EMBL" id="BGZK01002013">
    <property type="protein sequence ID" value="GBP89609.1"/>
    <property type="molecule type" value="Genomic_DNA"/>
</dbReference>
<dbReference type="STRING" id="151549.A0A4C1ZRL1"/>
<dbReference type="InterPro" id="IPR036691">
    <property type="entry name" value="Endo/exonu/phosph_ase_sf"/>
</dbReference>
<dbReference type="Proteomes" id="UP000299102">
    <property type="component" value="Unassembled WGS sequence"/>
</dbReference>
<keyword evidence="2" id="KW-0695">RNA-directed DNA polymerase</keyword>
<sequence>MAGHGILILVSVYRPPKKELLRSDLKVLFTLEDAVILFGDLNSKNTTCNCNCSNRNGSKLVDLAGNLHFNIVTPPTPTHNPFNDNHRSDVLDIALMKGVALRLSCIETLQCLNSDHRPVLIRLGSLAGDCPPLNKTVTNWQKVFTVLQKIDIPILNNIPNDIVSTDDIDHAIGALINHIRTVVDNSSWVVPVNSDRKELPRHVSELIRAENAALRRAGTYPTCENRSHARDLQRKVKGHMEEVRKENSSDLIEGISPSHQTYWGLAKALKTEGPVPVPALRKPEKSTAFDDREKAECLADNIEHQCSENPPYDLEHVRRVEEEVRHRVSHPPKDDLDPITHDDISKHIKDLKIRKAPSMDSISSKALKCFSAPLVALLVGIFNVCIKNCYFLTACKEAVVIGIPKPRKPHDLPASYRPISLLSTLGK</sequence>
<keyword evidence="3" id="KW-1185">Reference proteome</keyword>
<dbReference type="Pfam" id="PF14529">
    <property type="entry name" value="Exo_endo_phos_2"/>
    <property type="match status" value="1"/>
</dbReference>
<name>A0A4C1ZRL1_EUMVA</name>
<proteinExistence type="predicted"/>
<evidence type="ECO:0000313" key="3">
    <source>
        <dbReference type="Proteomes" id="UP000299102"/>
    </source>
</evidence>
<dbReference type="OrthoDB" id="7487383at2759"/>
<comment type="caution">
    <text evidence="2">The sequence shown here is derived from an EMBL/GenBank/DDBJ whole genome shotgun (WGS) entry which is preliminary data.</text>
</comment>